<dbReference type="PROSITE" id="PS51257">
    <property type="entry name" value="PROKAR_LIPOPROTEIN"/>
    <property type="match status" value="1"/>
</dbReference>
<sequence>MKNLNFQLSPQPFYYLLFFVLILFFSCEPDQGFSTEGEILQSDLKISQQAQHSKLNDFYGRAQPIGKGYVKSVVSLDASGTPVAMGVVFSEKALDALPSEPEEITLFFHEKAKGLVVDHIDFGWNPNGHPDAKFEVPHFDIHFYWITPEEKMVIPFTPPDPTPSDLPDIGSWPAGYDYDFVTIQAMGRHWIEQGLVEFDETFIYGSWNSSFIFYEPMITMQYLRDKNFDNSYPISSLGAYEKSGYYADTYELSFDPVKKQYRVMLTNLHWQDGD</sequence>
<dbReference type="CDD" id="cd11669">
    <property type="entry name" value="TTHB210-like"/>
    <property type="match status" value="1"/>
</dbReference>
<reference evidence="2 3" key="1">
    <citation type="submission" date="2016-11" db="EMBL/GenBank/DDBJ databases">
        <title>Gramella sp. LPB0144 isolated from marine environment.</title>
        <authorList>
            <person name="Kim E."/>
            <person name="Yi H."/>
        </authorList>
    </citation>
    <scope>NUCLEOTIDE SEQUENCE [LARGE SCALE GENOMIC DNA]</scope>
    <source>
        <strain evidence="2 3">LPB0144</strain>
    </source>
</reference>
<dbReference type="AlphaFoldDB" id="A0A1L3J6F2"/>
<keyword evidence="3" id="KW-1185">Reference proteome</keyword>
<accession>A0A1L3J6F2</accession>
<dbReference type="RefSeq" id="WP_072553373.1">
    <property type="nucleotide sequence ID" value="NZ_CP018153.1"/>
</dbReference>
<organism evidence="2 3">
    <name type="scientific">Christiangramia salexigens</name>
    <dbReference type="NCBI Taxonomy" id="1913577"/>
    <lineage>
        <taxon>Bacteria</taxon>
        <taxon>Pseudomonadati</taxon>
        <taxon>Bacteroidota</taxon>
        <taxon>Flavobacteriia</taxon>
        <taxon>Flavobacteriales</taxon>
        <taxon>Flavobacteriaceae</taxon>
        <taxon>Christiangramia</taxon>
    </lineage>
</organism>
<dbReference type="KEGG" id="grl:LPB144_09835"/>
<dbReference type="STRING" id="1913577.LPB144_09835"/>
<dbReference type="EMBL" id="CP018153">
    <property type="protein sequence ID" value="APG60683.1"/>
    <property type="molecule type" value="Genomic_DNA"/>
</dbReference>
<feature type="domain" description="TTHB210-like" evidence="1">
    <location>
        <begin position="77"/>
        <end position="124"/>
    </location>
</feature>
<protein>
    <recommendedName>
        <fullName evidence="1">TTHB210-like domain-containing protein</fullName>
    </recommendedName>
</protein>
<dbReference type="Pfam" id="PF18197">
    <property type="entry name" value="TTHB210-like"/>
    <property type="match status" value="1"/>
</dbReference>
<evidence type="ECO:0000313" key="3">
    <source>
        <dbReference type="Proteomes" id="UP000182510"/>
    </source>
</evidence>
<dbReference type="InterPro" id="IPR033786">
    <property type="entry name" value="TTHB210-like"/>
</dbReference>
<proteinExistence type="predicted"/>
<dbReference type="Proteomes" id="UP000182510">
    <property type="component" value="Chromosome"/>
</dbReference>
<name>A0A1L3J6F2_9FLAO</name>
<dbReference type="OrthoDB" id="2867208at2"/>
<gene>
    <name evidence="2" type="ORF">LPB144_09835</name>
</gene>
<dbReference type="InterPro" id="IPR040832">
    <property type="entry name" value="TTHB210-like_dom"/>
</dbReference>
<evidence type="ECO:0000259" key="1">
    <source>
        <dbReference type="Pfam" id="PF18197"/>
    </source>
</evidence>
<evidence type="ECO:0000313" key="2">
    <source>
        <dbReference type="EMBL" id="APG60683.1"/>
    </source>
</evidence>